<feature type="domain" description="HTH araC/xylS-type" evidence="3">
    <location>
        <begin position="219"/>
        <end position="317"/>
    </location>
</feature>
<accession>A0A356LEV9</accession>
<dbReference type="InterPro" id="IPR052158">
    <property type="entry name" value="INH-QAR"/>
</dbReference>
<dbReference type="InterPro" id="IPR009057">
    <property type="entry name" value="Homeodomain-like_sf"/>
</dbReference>
<dbReference type="GO" id="GO:0003700">
    <property type="term" value="F:DNA-binding transcription factor activity"/>
    <property type="evidence" value="ECO:0007669"/>
    <property type="project" value="InterPro"/>
</dbReference>
<keyword evidence="2" id="KW-0804">Transcription</keyword>
<dbReference type="Pfam" id="PF12833">
    <property type="entry name" value="HTH_18"/>
    <property type="match status" value="1"/>
</dbReference>
<dbReference type="GO" id="GO:0043565">
    <property type="term" value="F:sequence-specific DNA binding"/>
    <property type="evidence" value="ECO:0007669"/>
    <property type="project" value="InterPro"/>
</dbReference>
<dbReference type="SMART" id="SM00342">
    <property type="entry name" value="HTH_ARAC"/>
    <property type="match status" value="1"/>
</dbReference>
<dbReference type="InterPro" id="IPR018060">
    <property type="entry name" value="HTH_AraC"/>
</dbReference>
<sequence length="319" mass="35476">MKQIVFLVPQGVNLAGLEQARLGLAEACSYRKQQNLPMPFEVSLAGAQSDIRTGNGHYTIHPDHLLPDIPQADLYIVPPTTPSPAALSENAALIGWIAAKFAQGAPVASLCMGSSLLAAAGILDGLRAVTHWQALEAMQQVFPRVRWNAEKTMDFDGGIFTSGGAISASRLILHLIEMHSDRATAIYCAKVFQLDYERHSQLPFSIFNGWKAHGDSSITPVQSFLERHYSEKITVEQLCDSFAMGRRTLERRFRKATGQSVLEYQQRIRVEAAKRQLEMTSSTISDVMYGVGYNDAKAFRDTFRKYSGLSPLAYRERYQ</sequence>
<reference evidence="4 5" key="1">
    <citation type="journal article" date="2018" name="Nat. Biotechnol.">
        <title>A standardized bacterial taxonomy based on genome phylogeny substantially revises the tree of life.</title>
        <authorList>
            <person name="Parks D.H."/>
            <person name="Chuvochina M."/>
            <person name="Waite D.W."/>
            <person name="Rinke C."/>
            <person name="Skarshewski A."/>
            <person name="Chaumeil P.A."/>
            <person name="Hugenholtz P."/>
        </authorList>
    </citation>
    <scope>NUCLEOTIDE SEQUENCE [LARGE SCALE GENOMIC DNA]</scope>
    <source>
        <strain evidence="4">UBA10707</strain>
    </source>
</reference>
<dbReference type="Gene3D" id="3.40.50.880">
    <property type="match status" value="1"/>
</dbReference>
<dbReference type="PROSITE" id="PS01124">
    <property type="entry name" value="HTH_ARAC_FAMILY_2"/>
    <property type="match status" value="1"/>
</dbReference>
<evidence type="ECO:0000256" key="1">
    <source>
        <dbReference type="ARBA" id="ARBA00023015"/>
    </source>
</evidence>
<dbReference type="InterPro" id="IPR002818">
    <property type="entry name" value="DJ-1/PfpI"/>
</dbReference>
<dbReference type="PANTHER" id="PTHR43130">
    <property type="entry name" value="ARAC-FAMILY TRANSCRIPTIONAL REGULATOR"/>
    <property type="match status" value="1"/>
</dbReference>
<name>A0A356LEV9_9BURK</name>
<dbReference type="Pfam" id="PF01965">
    <property type="entry name" value="DJ-1_PfpI"/>
    <property type="match status" value="1"/>
</dbReference>
<comment type="caution">
    <text evidence="4">The sequence shown here is derived from an EMBL/GenBank/DDBJ whole genome shotgun (WGS) entry which is preliminary data.</text>
</comment>
<dbReference type="EMBL" id="DOEK01000024">
    <property type="protein sequence ID" value="HBP29527.1"/>
    <property type="molecule type" value="Genomic_DNA"/>
</dbReference>
<keyword evidence="1" id="KW-0805">Transcription regulation</keyword>
<evidence type="ECO:0000313" key="5">
    <source>
        <dbReference type="Proteomes" id="UP000264036"/>
    </source>
</evidence>
<dbReference type="Proteomes" id="UP000264036">
    <property type="component" value="Unassembled WGS sequence"/>
</dbReference>
<gene>
    <name evidence="4" type="ORF">DD666_08950</name>
</gene>
<dbReference type="PANTHER" id="PTHR43130:SF3">
    <property type="entry name" value="HTH-TYPE TRANSCRIPTIONAL REGULATOR RV1931C"/>
    <property type="match status" value="1"/>
</dbReference>
<organism evidence="4 5">
    <name type="scientific">Advenella kashmirensis</name>
    <dbReference type="NCBI Taxonomy" id="310575"/>
    <lineage>
        <taxon>Bacteria</taxon>
        <taxon>Pseudomonadati</taxon>
        <taxon>Pseudomonadota</taxon>
        <taxon>Betaproteobacteria</taxon>
        <taxon>Burkholderiales</taxon>
        <taxon>Alcaligenaceae</taxon>
    </lineage>
</organism>
<evidence type="ECO:0000256" key="2">
    <source>
        <dbReference type="ARBA" id="ARBA00023163"/>
    </source>
</evidence>
<dbReference type="Gene3D" id="1.10.10.60">
    <property type="entry name" value="Homeodomain-like"/>
    <property type="match status" value="1"/>
</dbReference>
<protein>
    <submittedName>
        <fullName evidence="4">AraC family transcriptional regulator</fullName>
    </submittedName>
</protein>
<dbReference type="AlphaFoldDB" id="A0A356LEV9"/>
<dbReference type="SUPFAM" id="SSF52317">
    <property type="entry name" value="Class I glutamine amidotransferase-like"/>
    <property type="match status" value="1"/>
</dbReference>
<proteinExistence type="predicted"/>
<evidence type="ECO:0000259" key="3">
    <source>
        <dbReference type="PROSITE" id="PS01124"/>
    </source>
</evidence>
<dbReference type="InterPro" id="IPR029062">
    <property type="entry name" value="Class_I_gatase-like"/>
</dbReference>
<dbReference type="SUPFAM" id="SSF46689">
    <property type="entry name" value="Homeodomain-like"/>
    <property type="match status" value="2"/>
</dbReference>
<evidence type="ECO:0000313" key="4">
    <source>
        <dbReference type="EMBL" id="HBP29527.1"/>
    </source>
</evidence>